<evidence type="ECO:0000313" key="2">
    <source>
        <dbReference type="EMBL" id="GAK44062.1"/>
    </source>
</evidence>
<sequence>MDMSGEVRIPAPRETVWDALNDPSILQQAIPGAETVEKTSDTEFEAAVKAKVGPVSAKFKGKVTLSDINAPAGYTISGEGSGGAAGFAKGSAKVDLVEDGSDTIVKYEVHATVGGKLAQIGQRLIDSTAKKMADEFFANLRNAVAGPVEADRPGAHPESDAVAPTDAPMLPNEDAGMGLAPWMWGTLVILGVLIVIYFVGT</sequence>
<dbReference type="PANTHER" id="PTHR38588">
    <property type="entry name" value="BLL0334 PROTEIN"/>
    <property type="match status" value="1"/>
</dbReference>
<dbReference type="SUPFAM" id="SSF55961">
    <property type="entry name" value="Bet v1-like"/>
    <property type="match status" value="1"/>
</dbReference>
<evidence type="ECO:0000313" key="3">
    <source>
        <dbReference type="Proteomes" id="UP000028702"/>
    </source>
</evidence>
<proteinExistence type="predicted"/>
<keyword evidence="1" id="KW-0812">Transmembrane</keyword>
<dbReference type="STRING" id="1333998.M2A_0561"/>
<evidence type="ECO:0000256" key="1">
    <source>
        <dbReference type="SAM" id="Phobius"/>
    </source>
</evidence>
<dbReference type="Pfam" id="PF06240">
    <property type="entry name" value="COXG"/>
    <property type="match status" value="1"/>
</dbReference>
<name>A0A081B7P4_9HYPH</name>
<feature type="transmembrane region" description="Helical" evidence="1">
    <location>
        <begin position="179"/>
        <end position="199"/>
    </location>
</feature>
<dbReference type="InterPro" id="IPR010419">
    <property type="entry name" value="CO_DH_gsu"/>
</dbReference>
<reference evidence="2 3" key="1">
    <citation type="submission" date="2014-07" db="EMBL/GenBank/DDBJ databases">
        <title>Tepidicaulis marinum gen. nov., sp. nov., a novel marine bacterium denitrifying nitrate to nitrous oxide strictly under microaerobic conditions.</title>
        <authorList>
            <person name="Takeuchi M."/>
            <person name="Yamagishi T."/>
            <person name="Kamagata Y."/>
            <person name="Oshima K."/>
            <person name="Hattori M."/>
            <person name="Katayama T."/>
            <person name="Hanada S."/>
            <person name="Tamaki H."/>
            <person name="Marumo K."/>
            <person name="Maeda H."/>
            <person name="Nedachi M."/>
            <person name="Iwasaki W."/>
            <person name="Suwa Y."/>
            <person name="Sakata S."/>
        </authorList>
    </citation>
    <scope>NUCLEOTIDE SEQUENCE [LARGE SCALE GENOMIC DNA]</scope>
    <source>
        <strain evidence="2 3">MA2</strain>
    </source>
</reference>
<organism evidence="2 3">
    <name type="scientific">Tepidicaulis marinus</name>
    <dbReference type="NCBI Taxonomy" id="1333998"/>
    <lineage>
        <taxon>Bacteria</taxon>
        <taxon>Pseudomonadati</taxon>
        <taxon>Pseudomonadota</taxon>
        <taxon>Alphaproteobacteria</taxon>
        <taxon>Hyphomicrobiales</taxon>
        <taxon>Parvibaculaceae</taxon>
        <taxon>Tepidicaulis</taxon>
    </lineage>
</organism>
<keyword evidence="1" id="KW-1133">Transmembrane helix</keyword>
<keyword evidence="3" id="KW-1185">Reference proteome</keyword>
<gene>
    <name evidence="2" type="ORF">M2A_0561</name>
</gene>
<dbReference type="PANTHER" id="PTHR38588:SF1">
    <property type="entry name" value="BLL0334 PROTEIN"/>
    <property type="match status" value="1"/>
</dbReference>
<dbReference type="RefSeq" id="WP_045442705.1">
    <property type="nucleotide sequence ID" value="NZ_BBIO01000002.1"/>
</dbReference>
<dbReference type="EMBL" id="BBIO01000002">
    <property type="protein sequence ID" value="GAK44062.1"/>
    <property type="molecule type" value="Genomic_DNA"/>
</dbReference>
<dbReference type="InterPro" id="IPR023393">
    <property type="entry name" value="START-like_dom_sf"/>
</dbReference>
<dbReference type="CDD" id="cd05018">
    <property type="entry name" value="CoxG"/>
    <property type="match status" value="1"/>
</dbReference>
<dbReference type="AlphaFoldDB" id="A0A081B7P4"/>
<dbReference type="Gene3D" id="3.30.530.20">
    <property type="match status" value="1"/>
</dbReference>
<keyword evidence="1" id="KW-0472">Membrane</keyword>
<dbReference type="eggNOG" id="COG3427">
    <property type="taxonomic scope" value="Bacteria"/>
</dbReference>
<dbReference type="Proteomes" id="UP000028702">
    <property type="component" value="Unassembled WGS sequence"/>
</dbReference>
<protein>
    <submittedName>
        <fullName evidence="2">Carbon monoxide dehydrogenase subunit G</fullName>
    </submittedName>
</protein>
<accession>A0A081B7P4</accession>
<comment type="caution">
    <text evidence="2">The sequence shown here is derived from an EMBL/GenBank/DDBJ whole genome shotgun (WGS) entry which is preliminary data.</text>
</comment>